<keyword evidence="3" id="KW-1185">Reference proteome</keyword>
<organism evidence="2 3">
    <name type="scientific">Nanobdella aerobiophila</name>
    <dbReference type="NCBI Taxonomy" id="2586965"/>
    <lineage>
        <taxon>Archaea</taxon>
        <taxon>Nanobdellota</taxon>
        <taxon>Nanobdellia</taxon>
        <taxon>Nanobdellales</taxon>
        <taxon>Nanobdellaceae</taxon>
        <taxon>Nanobdella</taxon>
    </lineage>
</organism>
<dbReference type="Pfam" id="PF05124">
    <property type="entry name" value="S_layer_C"/>
    <property type="match status" value="1"/>
</dbReference>
<sequence>MEKHSKGKNRYKSFMMRGKTISAIGAMAALGLAIYSQSGQPTIGQLAQAMKAQPSAWTVVVGANAKASDVVGASNIVAALETFTSVPTNMTTNQSNLQVQIQGTIPVIQNSYPLYYPSEPLYLGYNLNSVVNVLSVGSGTFQTNYNGQQTTYQYNAYVYPSNQYSIQYIEPTPGQSQPVVSLAATGPTASPISLNLTFSPSLNLTQLTQSPQAINIFNTTYYMVPASNGQYINFVPAADVVTLNVNQSTTFNGVQITLQGVTAQYSAGSTTSTGVPSAVLNINGRTVTVQVGSQEYVDGINVLVVNVYGPLSNEVTTTQQGYVELVLGNSGYQLPITSTPANVQTSSGQVLNNVQVQMTYTTSGNGYLISDIAFLFPQLPEIGTSGYYGLTNGAVYQLPLFNYELTFPSVTLPAKNSDLIQVQSSLVTQGSNSYANQFTLSYPDALSGKTYTLSIYNNDPSSPSNGVLQAFQQGYVQSLKEYTNSLTTSTTSTYQSAALTPTVGTVISITNTSSVTSYYYIANVSSSNVILVGLQTGQVYNVNSGGATLSDGVSVKYSGGTLTFNSPNGQYFTSQTFTAGTNYNYPYYAGQLTPGSQTSAFVLYPGQYFAVYNPTTQTSEIFYLQDVTTGTNNVPQATIEDVITGQTYTVSQGNPIVVDNGISLDPIIINTQVPYVILQGSGTISMNRLVLTSMGTSPQSTPMISITGLGTPTVNIGVQDTYPGYTLVNGSTLGTSVSLTLGVTGGLANPTFDYTNPTSTSVTSGSTTTTYYLDKAGTYSVYTSSTGAQTLSLYVPMVPVSYAVSIAPVGSQSQQESVNVGIGQIIPGTSLTVEGVTGASSTTTTYSAPQALIGNVILTSQVNANNMNNMVLVGGPAVNTLTAQAVINWVSSENSTLGSELQSLASSQGGLIYGSQLAPVLQQLGITFEPGTALVFTSTLAPNSLVIFGWYGNDTTEATQVFANYLVSGVDSSVFNNATLVWINDQQTSVSGQPTVQAIQ</sequence>
<dbReference type="Proteomes" id="UP001055553">
    <property type="component" value="Chromosome"/>
</dbReference>
<dbReference type="KEGG" id="naer:MJ1_0160"/>
<gene>
    <name evidence="2" type="ORF">MJ1_0160</name>
</gene>
<name>A0A915SZM1_9ARCH</name>
<dbReference type="AlphaFoldDB" id="A0A915SZM1"/>
<proteinExistence type="predicted"/>
<dbReference type="EMBL" id="AP019769">
    <property type="protein sequence ID" value="BBL45334.1"/>
    <property type="molecule type" value="Genomic_DNA"/>
</dbReference>
<reference evidence="3" key="1">
    <citation type="journal article" date="2022" name="Int. J. Syst. Evol. Microbiol.">
        <title>Nanobdella aerobiophila gen. nov., sp. nov., a thermoacidophilic, obligate ectosymbiotic archaeon, and proposal of Nanobdellaceae fam. nov., Nanobdellales ord. nov. and Nanobdellia class. nov.</title>
        <authorList>
            <person name="Kato S."/>
            <person name="Ogasawara A."/>
            <person name="Itoh T."/>
            <person name="Sakai H.D."/>
            <person name="Shimizu M."/>
            <person name="Yuki M."/>
            <person name="Kaneko M."/>
            <person name="Takashina T."/>
            <person name="Ohkuma M."/>
        </authorList>
    </citation>
    <scope>NUCLEOTIDE SEQUENCE [LARGE SCALE GENOMIC DNA]</scope>
    <source>
        <strain evidence="3">MJ1</strain>
    </source>
</reference>
<accession>A0A915SZM1</accession>
<evidence type="ECO:0000313" key="2">
    <source>
        <dbReference type="EMBL" id="BBL45334.1"/>
    </source>
</evidence>
<dbReference type="RefSeq" id="WP_258393373.1">
    <property type="nucleotide sequence ID" value="NZ_AP019769.1"/>
</dbReference>
<evidence type="ECO:0000259" key="1">
    <source>
        <dbReference type="Pfam" id="PF05124"/>
    </source>
</evidence>
<dbReference type="InterPro" id="IPR022651">
    <property type="entry name" value="S_layer_C"/>
</dbReference>
<dbReference type="GeneID" id="74568112"/>
<feature type="domain" description="S-layer protein outer" evidence="1">
    <location>
        <begin position="54"/>
        <end position="884"/>
    </location>
</feature>
<protein>
    <recommendedName>
        <fullName evidence="1">S-layer protein outer domain-containing protein</fullName>
    </recommendedName>
</protein>
<evidence type="ECO:0000313" key="3">
    <source>
        <dbReference type="Proteomes" id="UP001055553"/>
    </source>
</evidence>